<sequence>MIKHVLLFRIKDGVEGRSKAESIAQAKTLIEGMNGKIPGLIKVEVGVDFSDSPDSADMTLYSEFESREALQVYAGHPEHKAVLPFIKSIISERRLIDYEV</sequence>
<dbReference type="SMART" id="SM00886">
    <property type="entry name" value="Dabb"/>
    <property type="match status" value="1"/>
</dbReference>
<dbReference type="PROSITE" id="PS51502">
    <property type="entry name" value="S_R_A_B_BARREL"/>
    <property type="match status" value="1"/>
</dbReference>
<evidence type="ECO:0000313" key="3">
    <source>
        <dbReference type="Proteomes" id="UP000193450"/>
    </source>
</evidence>
<dbReference type="SUPFAM" id="SSF54909">
    <property type="entry name" value="Dimeric alpha+beta barrel"/>
    <property type="match status" value="1"/>
</dbReference>
<dbReference type="InterPro" id="IPR013097">
    <property type="entry name" value="Dabb"/>
</dbReference>
<organism evidence="2 3">
    <name type="scientific">Oceanicoccus sagamiensis</name>
    <dbReference type="NCBI Taxonomy" id="716816"/>
    <lineage>
        <taxon>Bacteria</taxon>
        <taxon>Pseudomonadati</taxon>
        <taxon>Pseudomonadota</taxon>
        <taxon>Gammaproteobacteria</taxon>
        <taxon>Cellvibrionales</taxon>
        <taxon>Spongiibacteraceae</taxon>
        <taxon>Oceanicoccus</taxon>
    </lineage>
</organism>
<dbReference type="Pfam" id="PF07876">
    <property type="entry name" value="Dabb"/>
    <property type="match status" value="1"/>
</dbReference>
<keyword evidence="3" id="KW-1185">Reference proteome</keyword>
<protein>
    <submittedName>
        <fullName evidence="2">Stress responsive protein</fullName>
    </submittedName>
</protein>
<accession>A0A1X9NCP9</accession>
<dbReference type="PANTHER" id="PTHR37832:SF1">
    <property type="entry name" value="STRESS-RESPONSE A_B BARREL DOMAIN-CONTAINING PROTEIN"/>
    <property type="match status" value="1"/>
</dbReference>
<dbReference type="EMBL" id="CP019343">
    <property type="protein sequence ID" value="ARN74931.1"/>
    <property type="molecule type" value="Genomic_DNA"/>
</dbReference>
<evidence type="ECO:0000259" key="1">
    <source>
        <dbReference type="PROSITE" id="PS51502"/>
    </source>
</evidence>
<gene>
    <name evidence="2" type="ORF">BST96_12895</name>
</gene>
<evidence type="ECO:0000313" key="2">
    <source>
        <dbReference type="EMBL" id="ARN74931.1"/>
    </source>
</evidence>
<dbReference type="AlphaFoldDB" id="A0A1X9NCP9"/>
<dbReference type="Proteomes" id="UP000193450">
    <property type="component" value="Chromosome"/>
</dbReference>
<dbReference type="OrthoDB" id="9808130at2"/>
<dbReference type="InterPro" id="IPR011008">
    <property type="entry name" value="Dimeric_a/b-barrel"/>
</dbReference>
<dbReference type="Gene3D" id="3.30.70.100">
    <property type="match status" value="1"/>
</dbReference>
<dbReference type="RefSeq" id="WP_085759098.1">
    <property type="nucleotide sequence ID" value="NZ_CP019343.1"/>
</dbReference>
<name>A0A1X9NCP9_9GAMM</name>
<proteinExistence type="predicted"/>
<reference evidence="2 3" key="1">
    <citation type="submission" date="2016-11" db="EMBL/GenBank/DDBJ databases">
        <title>Trade-off between light-utilization and light-protection in marine flavobacteria.</title>
        <authorList>
            <person name="Kumagai Y."/>
        </authorList>
    </citation>
    <scope>NUCLEOTIDE SEQUENCE [LARGE SCALE GENOMIC DNA]</scope>
    <source>
        <strain evidence="2 3">NBRC 107125</strain>
    </source>
</reference>
<dbReference type="KEGG" id="osg:BST96_12895"/>
<feature type="domain" description="Stress-response A/B barrel" evidence="1">
    <location>
        <begin position="2"/>
        <end position="98"/>
    </location>
</feature>
<dbReference type="STRING" id="716816.BST96_12895"/>
<dbReference type="PANTHER" id="PTHR37832">
    <property type="entry name" value="BLL2683 PROTEIN"/>
    <property type="match status" value="1"/>
</dbReference>